<proteinExistence type="predicted"/>
<dbReference type="AlphaFoldDB" id="A0A931D156"/>
<dbReference type="EMBL" id="JACCQK010000645">
    <property type="protein sequence ID" value="MBG0780253.1"/>
    <property type="molecule type" value="Genomic_DNA"/>
</dbReference>
<evidence type="ECO:0000313" key="2">
    <source>
        <dbReference type="Proteomes" id="UP000706172"/>
    </source>
</evidence>
<accession>A0A931D156</accession>
<dbReference type="Proteomes" id="UP000706172">
    <property type="component" value="Unassembled WGS sequence"/>
</dbReference>
<gene>
    <name evidence="1" type="ORF">H0S81_10060</name>
</gene>
<protein>
    <submittedName>
        <fullName evidence="1">Uncharacterized protein</fullName>
    </submittedName>
</protein>
<name>A0A931D156_9BACT</name>
<feature type="non-terminal residue" evidence="1">
    <location>
        <position position="1"/>
    </location>
</feature>
<sequence>IRYEIQYHEFDRMDHRQIPVDLTIADGKGQQVRISITRFWPDIPVKESVFQLTPFGL</sequence>
<comment type="caution">
    <text evidence="1">The sequence shown here is derived from an EMBL/GenBank/DDBJ whole genome shotgun (WGS) entry which is preliminary data.</text>
</comment>
<organism evidence="1 2">
    <name type="scientific">Desulfotignum balticum</name>
    <dbReference type="NCBI Taxonomy" id="115781"/>
    <lineage>
        <taxon>Bacteria</taxon>
        <taxon>Pseudomonadati</taxon>
        <taxon>Thermodesulfobacteriota</taxon>
        <taxon>Desulfobacteria</taxon>
        <taxon>Desulfobacterales</taxon>
        <taxon>Desulfobacteraceae</taxon>
        <taxon>Desulfotignum</taxon>
    </lineage>
</organism>
<evidence type="ECO:0000313" key="1">
    <source>
        <dbReference type="EMBL" id="MBG0780253.1"/>
    </source>
</evidence>
<reference evidence="1" key="1">
    <citation type="submission" date="2020-07" db="EMBL/GenBank/DDBJ databases">
        <title>Severe corrosion of carbon steel in oil field produced water can be linked to methanogenic archaea containing a special type of NiFe hydrogenase.</title>
        <authorList>
            <person name="Lahme S."/>
            <person name="Mand J."/>
            <person name="Longwell J."/>
            <person name="Smith R."/>
            <person name="Enning D."/>
        </authorList>
    </citation>
    <scope>NUCLEOTIDE SEQUENCE</scope>
    <source>
        <strain evidence="1">MIC098Bin6</strain>
    </source>
</reference>